<dbReference type="PANTHER" id="PTHR35894">
    <property type="entry name" value="GENERAL SECRETION PATHWAY PROTEIN A-RELATED"/>
    <property type="match status" value="1"/>
</dbReference>
<dbReference type="Proteomes" id="UP001219956">
    <property type="component" value="Unassembled WGS sequence"/>
</dbReference>
<dbReference type="InterPro" id="IPR027417">
    <property type="entry name" value="P-loop_NTPase"/>
</dbReference>
<dbReference type="InterPro" id="IPR008868">
    <property type="entry name" value="TniB"/>
</dbReference>
<keyword evidence="3" id="KW-1185">Reference proteome</keyword>
<sequence>MFDDKKYDSIRAMLAKIDQIRVKTPTFNFVLNNMTRCFSESRDRMEPLCMIVTGESGVGKSTLIRAILDLHKPAEHEEFTEKPIIVASVPLPSTIKALYSELLMALGAGFPDRGSIEEKRIKLLELLRRCKTRLIILDEFQHLVERGTRPRIEAVADAIKTLINQSGIPIILVGIPSALSVLEYSTQLAGRFPLRAHIPPFDWLNRPQEFVKLLSYYEKALPFDMPSGLADDWNPARIYLATGGYFRLFTSLIREAARTALMQDSPRIEVEHLATSFDTVLRDARRLRGNPFRMDNREIEQWVSTMQGAKA</sequence>
<gene>
    <name evidence="2" type="ORF">PQU95_15560</name>
</gene>
<protein>
    <submittedName>
        <fullName evidence="2">TniB family NTP-binding protein</fullName>
    </submittedName>
</protein>
<name>A0ABT5J3V2_9NEIS</name>
<accession>A0ABT5J3V2</accession>
<organism evidence="2 3">
    <name type="scientific">Vogesella aquatica</name>
    <dbReference type="NCBI Taxonomy" id="2984206"/>
    <lineage>
        <taxon>Bacteria</taxon>
        <taxon>Pseudomonadati</taxon>
        <taxon>Pseudomonadota</taxon>
        <taxon>Betaproteobacteria</taxon>
        <taxon>Neisseriales</taxon>
        <taxon>Chromobacteriaceae</taxon>
        <taxon>Vogesella</taxon>
    </lineage>
</organism>
<dbReference type="InterPro" id="IPR052026">
    <property type="entry name" value="ExeA_AAA_ATPase_DNA-bind"/>
</dbReference>
<dbReference type="SMART" id="SM00382">
    <property type="entry name" value="AAA"/>
    <property type="match status" value="1"/>
</dbReference>
<dbReference type="PROSITE" id="PS00675">
    <property type="entry name" value="SIGMA54_INTERACT_1"/>
    <property type="match status" value="1"/>
</dbReference>
<dbReference type="EMBL" id="JAQQLF010000023">
    <property type="protein sequence ID" value="MDC7718624.1"/>
    <property type="molecule type" value="Genomic_DNA"/>
</dbReference>
<proteinExistence type="predicted"/>
<reference evidence="2 3" key="1">
    <citation type="submission" date="2023-01" db="EMBL/GenBank/DDBJ databases">
        <title>Novel species of the genus Vogesella isolated from rivers.</title>
        <authorList>
            <person name="Lu H."/>
        </authorList>
    </citation>
    <scope>NUCLEOTIDE SEQUENCE [LARGE SCALE GENOMIC DNA]</scope>
    <source>
        <strain evidence="2 3">DC21W</strain>
    </source>
</reference>
<comment type="caution">
    <text evidence="2">The sequence shown here is derived from an EMBL/GenBank/DDBJ whole genome shotgun (WGS) entry which is preliminary data.</text>
</comment>
<dbReference type="SUPFAM" id="SSF52540">
    <property type="entry name" value="P-loop containing nucleoside triphosphate hydrolases"/>
    <property type="match status" value="1"/>
</dbReference>
<dbReference type="RefSeq" id="WP_272752863.1">
    <property type="nucleotide sequence ID" value="NZ_JAQQLF010000023.1"/>
</dbReference>
<dbReference type="InterPro" id="IPR025662">
    <property type="entry name" value="Sigma_54_int_dom_ATP-bd_1"/>
</dbReference>
<evidence type="ECO:0000313" key="2">
    <source>
        <dbReference type="EMBL" id="MDC7718624.1"/>
    </source>
</evidence>
<dbReference type="Pfam" id="PF05621">
    <property type="entry name" value="TniB"/>
    <property type="match status" value="1"/>
</dbReference>
<feature type="domain" description="AAA+ ATPase" evidence="1">
    <location>
        <begin position="46"/>
        <end position="202"/>
    </location>
</feature>
<dbReference type="Gene3D" id="3.40.50.300">
    <property type="entry name" value="P-loop containing nucleotide triphosphate hydrolases"/>
    <property type="match status" value="1"/>
</dbReference>
<evidence type="ECO:0000313" key="3">
    <source>
        <dbReference type="Proteomes" id="UP001219956"/>
    </source>
</evidence>
<dbReference type="InterPro" id="IPR003593">
    <property type="entry name" value="AAA+_ATPase"/>
</dbReference>
<evidence type="ECO:0000259" key="1">
    <source>
        <dbReference type="SMART" id="SM00382"/>
    </source>
</evidence>
<dbReference type="PANTHER" id="PTHR35894:SF1">
    <property type="entry name" value="PHOSPHORIBULOKINASE _ URIDINE KINASE FAMILY"/>
    <property type="match status" value="1"/>
</dbReference>